<dbReference type="Proteomes" id="UP000887013">
    <property type="component" value="Unassembled WGS sequence"/>
</dbReference>
<accession>A0A8X6Q9P2</accession>
<reference evidence="1" key="1">
    <citation type="submission" date="2020-08" db="EMBL/GenBank/DDBJ databases">
        <title>Multicomponent nature underlies the extraordinary mechanical properties of spider dragline silk.</title>
        <authorList>
            <person name="Kono N."/>
            <person name="Nakamura H."/>
            <person name="Mori M."/>
            <person name="Yoshida Y."/>
            <person name="Ohtoshi R."/>
            <person name="Malay A.D."/>
            <person name="Moran D.A.P."/>
            <person name="Tomita M."/>
            <person name="Numata K."/>
            <person name="Arakawa K."/>
        </authorList>
    </citation>
    <scope>NUCLEOTIDE SEQUENCE</scope>
</reference>
<keyword evidence="2" id="KW-1185">Reference proteome</keyword>
<sequence length="295" mass="33821">SKYKILKSFKANNRYIDPVEVFLGSRYEQKLSKDGIPKQILRKDTCQYISITKTMQHIISLDGFINLFQTYKCDKNARDSTLCNIQDGFYYYSNPTFTAIDTITIELFIDDVEVVNPLGSHTGIHKLGFVYFTIKDIPVSLQSNLGSIFLVNVHYSLDVEKYGYKAIFEPLIQDLKQLLDQGIKFQGNTYKIALWQILGDNLGLNKLFGFVECFTANFCCRFCLAHKNVMQKMIKEDISLLHHKAGHDTHVRDVIERNISTAMCGVKSDCPFNELGYWHITSNLVVDVMHDLLEG</sequence>
<organism evidence="1 2">
    <name type="scientific">Nephila pilipes</name>
    <name type="common">Giant wood spider</name>
    <name type="synonym">Nephila maculata</name>
    <dbReference type="NCBI Taxonomy" id="299642"/>
    <lineage>
        <taxon>Eukaryota</taxon>
        <taxon>Metazoa</taxon>
        <taxon>Ecdysozoa</taxon>
        <taxon>Arthropoda</taxon>
        <taxon>Chelicerata</taxon>
        <taxon>Arachnida</taxon>
        <taxon>Araneae</taxon>
        <taxon>Araneomorphae</taxon>
        <taxon>Entelegynae</taxon>
        <taxon>Araneoidea</taxon>
        <taxon>Nephilidae</taxon>
        <taxon>Nephila</taxon>
    </lineage>
</organism>
<proteinExistence type="predicted"/>
<dbReference type="AlphaFoldDB" id="A0A8X6Q9P2"/>
<evidence type="ECO:0000313" key="1">
    <source>
        <dbReference type="EMBL" id="GFU02933.1"/>
    </source>
</evidence>
<evidence type="ECO:0000313" key="2">
    <source>
        <dbReference type="Proteomes" id="UP000887013"/>
    </source>
</evidence>
<gene>
    <name evidence="1" type="ORF">NPIL_87451</name>
</gene>
<protein>
    <submittedName>
        <fullName evidence="1">Uncharacterized protein</fullName>
    </submittedName>
</protein>
<name>A0A8X6Q9P2_NEPPI</name>
<comment type="caution">
    <text evidence="1">The sequence shown here is derived from an EMBL/GenBank/DDBJ whole genome shotgun (WGS) entry which is preliminary data.</text>
</comment>
<dbReference type="EMBL" id="BMAW01123364">
    <property type="protein sequence ID" value="GFU02933.1"/>
    <property type="molecule type" value="Genomic_DNA"/>
</dbReference>
<feature type="non-terminal residue" evidence="1">
    <location>
        <position position="1"/>
    </location>
</feature>
<dbReference type="OrthoDB" id="6506336at2759"/>